<evidence type="ECO:0000313" key="2">
    <source>
        <dbReference type="EMBL" id="KAG5262979.1"/>
    </source>
</evidence>
<feature type="compositionally biased region" description="Polar residues" evidence="1">
    <location>
        <begin position="40"/>
        <end position="58"/>
    </location>
</feature>
<dbReference type="AlphaFoldDB" id="A0AAV6FJL4"/>
<accession>A0AAV6FJL4</accession>
<protein>
    <submittedName>
        <fullName evidence="2">Uncharacterized protein</fullName>
    </submittedName>
</protein>
<reference evidence="2" key="1">
    <citation type="submission" date="2020-10" db="EMBL/GenBank/DDBJ databases">
        <title>Chromosome-scale genome assembly of the Allis shad, Alosa alosa.</title>
        <authorList>
            <person name="Margot Z."/>
            <person name="Christophe K."/>
            <person name="Cabau C."/>
            <person name="Louis A."/>
            <person name="Berthelot C."/>
            <person name="Parey E."/>
            <person name="Roest Crollius H."/>
            <person name="Montfort J."/>
            <person name="Robinson-Rechavi M."/>
            <person name="Bucao C."/>
            <person name="Bouchez O."/>
            <person name="Gislard M."/>
            <person name="Lluch J."/>
            <person name="Milhes M."/>
            <person name="Lampietro C."/>
            <person name="Lopez Roques C."/>
            <person name="Donnadieu C."/>
            <person name="Braasch I."/>
            <person name="Desvignes T."/>
            <person name="Postlethwait J."/>
            <person name="Bobe J."/>
            <person name="Guiguen Y."/>
        </authorList>
    </citation>
    <scope>NUCLEOTIDE SEQUENCE</scope>
    <source>
        <strain evidence="2">M-15738</strain>
        <tissue evidence="2">Blood</tissue>
    </source>
</reference>
<evidence type="ECO:0000256" key="1">
    <source>
        <dbReference type="SAM" id="MobiDB-lite"/>
    </source>
</evidence>
<feature type="region of interest" description="Disordered" evidence="1">
    <location>
        <begin position="36"/>
        <end position="58"/>
    </location>
</feature>
<dbReference type="Proteomes" id="UP000823561">
    <property type="component" value="Chromosome 22"/>
</dbReference>
<keyword evidence="3" id="KW-1185">Reference proteome</keyword>
<organism evidence="2 3">
    <name type="scientific">Alosa alosa</name>
    <name type="common">allis shad</name>
    <dbReference type="NCBI Taxonomy" id="278164"/>
    <lineage>
        <taxon>Eukaryota</taxon>
        <taxon>Metazoa</taxon>
        <taxon>Chordata</taxon>
        <taxon>Craniata</taxon>
        <taxon>Vertebrata</taxon>
        <taxon>Euteleostomi</taxon>
        <taxon>Actinopterygii</taxon>
        <taxon>Neopterygii</taxon>
        <taxon>Teleostei</taxon>
        <taxon>Clupei</taxon>
        <taxon>Clupeiformes</taxon>
        <taxon>Clupeoidei</taxon>
        <taxon>Clupeidae</taxon>
        <taxon>Alosa</taxon>
    </lineage>
</organism>
<gene>
    <name evidence="2" type="ORF">AALO_G00281110</name>
</gene>
<evidence type="ECO:0000313" key="3">
    <source>
        <dbReference type="Proteomes" id="UP000823561"/>
    </source>
</evidence>
<proteinExistence type="predicted"/>
<dbReference type="EMBL" id="JADWDJ010000022">
    <property type="protein sequence ID" value="KAG5262979.1"/>
    <property type="molecule type" value="Genomic_DNA"/>
</dbReference>
<sequence>MLFIIHHRSWGKENLLPASLYCPYCFAENKSPRIHRHPVSRQSLKNSKSQRRVYSTDHTGNRMLTAYEPLPRQHTYICPMSVSDQHGILPYNNVAGVSG</sequence>
<name>A0AAV6FJL4_9TELE</name>
<comment type="caution">
    <text evidence="2">The sequence shown here is derived from an EMBL/GenBank/DDBJ whole genome shotgun (WGS) entry which is preliminary data.</text>
</comment>